<name>A0A7K0D9N6_9NOCA</name>
<sequence length="102" mass="11213">MSTNFMDFDRFQKFANDYAAVIPPINKTIDQLRTSVEAAKKGWQGEAYQAFDHFSSTLESNITQVNKDLGIVSDALAQGEKTVATSDNETSTGFTSLTSTYS</sequence>
<dbReference type="InterPro" id="IPR010310">
    <property type="entry name" value="T7SS_ESAT-6-like"/>
</dbReference>
<proteinExistence type="predicted"/>
<feature type="region of interest" description="Disordered" evidence="1">
    <location>
        <begin position="81"/>
        <end position="102"/>
    </location>
</feature>
<dbReference type="SUPFAM" id="SSF140453">
    <property type="entry name" value="EsxAB dimer-like"/>
    <property type="match status" value="1"/>
</dbReference>
<evidence type="ECO:0000313" key="3">
    <source>
        <dbReference type="Proteomes" id="UP000438448"/>
    </source>
</evidence>
<dbReference type="Proteomes" id="UP000438448">
    <property type="component" value="Unassembled WGS sequence"/>
</dbReference>
<evidence type="ECO:0000313" key="2">
    <source>
        <dbReference type="EMBL" id="MQY22480.1"/>
    </source>
</evidence>
<dbReference type="OrthoDB" id="4552031at2"/>
<protein>
    <recommendedName>
        <fullName evidence="4">ESAT-6-like protein</fullName>
    </recommendedName>
</protein>
<evidence type="ECO:0008006" key="4">
    <source>
        <dbReference type="Google" id="ProtNLM"/>
    </source>
</evidence>
<organism evidence="2 3">
    <name type="scientific">Nocardia macrotermitis</name>
    <dbReference type="NCBI Taxonomy" id="2585198"/>
    <lineage>
        <taxon>Bacteria</taxon>
        <taxon>Bacillati</taxon>
        <taxon>Actinomycetota</taxon>
        <taxon>Actinomycetes</taxon>
        <taxon>Mycobacteriales</taxon>
        <taxon>Nocardiaceae</taxon>
        <taxon>Nocardia</taxon>
    </lineage>
</organism>
<keyword evidence="3" id="KW-1185">Reference proteome</keyword>
<feature type="compositionally biased region" description="Polar residues" evidence="1">
    <location>
        <begin position="83"/>
        <end position="102"/>
    </location>
</feature>
<dbReference type="InterPro" id="IPR036689">
    <property type="entry name" value="ESAT-6-like_sf"/>
</dbReference>
<dbReference type="EMBL" id="WEGK01000013">
    <property type="protein sequence ID" value="MQY22480.1"/>
    <property type="molecule type" value="Genomic_DNA"/>
</dbReference>
<accession>A0A7K0D9N6</accession>
<dbReference type="AlphaFoldDB" id="A0A7K0D9N6"/>
<dbReference type="RefSeq" id="WP_153414067.1">
    <property type="nucleotide sequence ID" value="NZ_WEGK01000013.1"/>
</dbReference>
<reference evidence="2 3" key="1">
    <citation type="submission" date="2019-10" db="EMBL/GenBank/DDBJ databases">
        <title>Nocardia macrotermitis sp. nov. and Nocardia aurantia sp. nov., isolated from the gut of fungus growing-termite Macrotermes natalensis.</title>
        <authorList>
            <person name="Benndorf R."/>
            <person name="Schwitalla J."/>
            <person name="Martin K."/>
            <person name="De Beer W."/>
            <person name="Kaster A.-K."/>
            <person name="Vollmers J."/>
            <person name="Poulsen M."/>
            <person name="Beemelmanns C."/>
        </authorList>
    </citation>
    <scope>NUCLEOTIDE SEQUENCE [LARGE SCALE GENOMIC DNA]</scope>
    <source>
        <strain evidence="2 3">RB20</strain>
    </source>
</reference>
<dbReference type="Pfam" id="PF06013">
    <property type="entry name" value="WXG100"/>
    <property type="match status" value="1"/>
</dbReference>
<evidence type="ECO:0000256" key="1">
    <source>
        <dbReference type="SAM" id="MobiDB-lite"/>
    </source>
</evidence>
<gene>
    <name evidence="2" type="ORF">NRB20_55980</name>
</gene>
<comment type="caution">
    <text evidence="2">The sequence shown here is derived from an EMBL/GenBank/DDBJ whole genome shotgun (WGS) entry which is preliminary data.</text>
</comment>
<dbReference type="Gene3D" id="1.10.287.1060">
    <property type="entry name" value="ESAT-6-like"/>
    <property type="match status" value="1"/>
</dbReference>